<reference evidence="2 3" key="1">
    <citation type="submission" date="2023-10" db="EMBL/GenBank/DDBJ databases">
        <title>Chromosome-scale genome assembly provides insights into flower coloration mechanisms of Canna indica.</title>
        <authorList>
            <person name="Li C."/>
        </authorList>
    </citation>
    <scope>NUCLEOTIDE SEQUENCE [LARGE SCALE GENOMIC DNA]</scope>
    <source>
        <tissue evidence="2">Flower</tissue>
    </source>
</reference>
<dbReference type="EMBL" id="CP136891">
    <property type="protein sequence ID" value="WOK98449.1"/>
    <property type="molecule type" value="Genomic_DNA"/>
</dbReference>
<sequence>MPGYATSSSFYPMISTSGSTINSVRTTSGPSSTTSSRSSRPPLAASPLTAPSGYPTCLQISSSSSALLSSSIPMRISCGSTITTYLPSRLSFGGDPLVSRSNFSSIPPSLPLRSSTPSLFVMSSFGHSSTVIPVRFGEPGYEPIVLITLFREPNNALEHAKCFSSEIDFSDVGSFKEIKDGALVDPLVEGEKEAFASDEGEPSTIAPELCPPTTTVIDIPRDSTAANASPVLSCCELSDLAGADAL</sequence>
<organism evidence="2 3">
    <name type="scientific">Canna indica</name>
    <name type="common">Indian-shot</name>
    <dbReference type="NCBI Taxonomy" id="4628"/>
    <lineage>
        <taxon>Eukaryota</taxon>
        <taxon>Viridiplantae</taxon>
        <taxon>Streptophyta</taxon>
        <taxon>Embryophyta</taxon>
        <taxon>Tracheophyta</taxon>
        <taxon>Spermatophyta</taxon>
        <taxon>Magnoliopsida</taxon>
        <taxon>Liliopsida</taxon>
        <taxon>Zingiberales</taxon>
        <taxon>Cannaceae</taxon>
        <taxon>Canna</taxon>
    </lineage>
</organism>
<dbReference type="AlphaFoldDB" id="A0AAQ3JY01"/>
<feature type="compositionally biased region" description="Low complexity" evidence="1">
    <location>
        <begin position="25"/>
        <end position="48"/>
    </location>
</feature>
<dbReference type="Proteomes" id="UP001327560">
    <property type="component" value="Chromosome 2"/>
</dbReference>
<keyword evidence="3" id="KW-1185">Reference proteome</keyword>
<feature type="region of interest" description="Disordered" evidence="1">
    <location>
        <begin position="21"/>
        <end position="48"/>
    </location>
</feature>
<evidence type="ECO:0000313" key="2">
    <source>
        <dbReference type="EMBL" id="WOK98449.1"/>
    </source>
</evidence>
<protein>
    <submittedName>
        <fullName evidence="2">Uncharacterized protein</fullName>
    </submittedName>
</protein>
<evidence type="ECO:0000256" key="1">
    <source>
        <dbReference type="SAM" id="MobiDB-lite"/>
    </source>
</evidence>
<accession>A0AAQ3JY01</accession>
<gene>
    <name evidence="2" type="ORF">Cni_G07161</name>
</gene>
<name>A0AAQ3JY01_9LILI</name>
<evidence type="ECO:0000313" key="3">
    <source>
        <dbReference type="Proteomes" id="UP001327560"/>
    </source>
</evidence>
<proteinExistence type="predicted"/>